<evidence type="ECO:0000256" key="1">
    <source>
        <dbReference type="ARBA" id="ARBA00009437"/>
    </source>
</evidence>
<evidence type="ECO:0000259" key="6">
    <source>
        <dbReference type="PROSITE" id="PS50931"/>
    </source>
</evidence>
<feature type="region of interest" description="Disordered" evidence="5">
    <location>
        <begin position="304"/>
        <end position="325"/>
    </location>
</feature>
<dbReference type="SUPFAM" id="SSF46785">
    <property type="entry name" value="Winged helix' DNA-binding domain"/>
    <property type="match status" value="1"/>
</dbReference>
<proteinExistence type="inferred from homology"/>
<dbReference type="PANTHER" id="PTHR30126">
    <property type="entry name" value="HTH-TYPE TRANSCRIPTIONAL REGULATOR"/>
    <property type="match status" value="1"/>
</dbReference>
<dbReference type="OrthoDB" id="8479357at2"/>
<dbReference type="EMBL" id="LPUY01000012">
    <property type="protein sequence ID" value="KUP94526.1"/>
    <property type="molecule type" value="Genomic_DNA"/>
</dbReference>
<keyword evidence="4" id="KW-0804">Transcription</keyword>
<keyword evidence="8" id="KW-1185">Reference proteome</keyword>
<dbReference type="PRINTS" id="PR00039">
    <property type="entry name" value="HTHLYSR"/>
</dbReference>
<dbReference type="InterPro" id="IPR036390">
    <property type="entry name" value="WH_DNA-bd_sf"/>
</dbReference>
<evidence type="ECO:0000313" key="8">
    <source>
        <dbReference type="Proteomes" id="UP000068382"/>
    </source>
</evidence>
<evidence type="ECO:0000256" key="3">
    <source>
        <dbReference type="ARBA" id="ARBA00023125"/>
    </source>
</evidence>
<name>A0A132C1Z6_9RHOB</name>
<protein>
    <submittedName>
        <fullName evidence="7">HTH-type transcriptional regulator BenM</fullName>
    </submittedName>
</protein>
<comment type="caution">
    <text evidence="7">The sequence shown here is derived from an EMBL/GenBank/DDBJ whole genome shotgun (WGS) entry which is preliminary data.</text>
</comment>
<reference evidence="7 8" key="1">
    <citation type="submission" date="2015-12" db="EMBL/GenBank/DDBJ databases">
        <title>Genome sequence of the marine Rhodobacteraceae strain O3.65, Candidatus Tritonibacter horizontis.</title>
        <authorList>
            <person name="Poehlein A."/>
            <person name="Giebel H.A."/>
            <person name="Voget S."/>
            <person name="Brinkhoff T."/>
        </authorList>
    </citation>
    <scope>NUCLEOTIDE SEQUENCE [LARGE SCALE GENOMIC DNA]</scope>
    <source>
        <strain evidence="7 8">O3.65</strain>
    </source>
</reference>
<organism evidence="7 8">
    <name type="scientific">Tritonibacter horizontis</name>
    <dbReference type="NCBI Taxonomy" id="1768241"/>
    <lineage>
        <taxon>Bacteria</taxon>
        <taxon>Pseudomonadati</taxon>
        <taxon>Pseudomonadota</taxon>
        <taxon>Alphaproteobacteria</taxon>
        <taxon>Rhodobacterales</taxon>
        <taxon>Paracoccaceae</taxon>
        <taxon>Tritonibacter</taxon>
    </lineage>
</organism>
<keyword evidence="2" id="KW-0805">Transcription regulation</keyword>
<sequence>MKLQQLRYFVAVYEQGSFSAAAEKVNATQSGLSMHVGQIEKRYGVVLFLRSSSGVSPTEAGRSFYREAVKVLAAAYRAEDRIRSLSKSVTGHIQVGLMPTFTRAVLTPALLRFAEAFPEVRLSILEAYSGALANDVTEGRLDFAVVPASFDLGDMLVATPMGQDQECLVCAADRDFPTTPDGVRLRDLPPQKFVLPGQGNARRNRIEAYFAQNQIEVQERLQLDTMHGTMGLVANSDWVSILPGILCLPDLDGERRKVVPLADPPLTVDYLRIEHASRPLSQGAQGFADVLQAELTQALAIPPISIRNPKSAQPGLQPEDPTDPA</sequence>
<dbReference type="PROSITE" id="PS50931">
    <property type="entry name" value="HTH_LYSR"/>
    <property type="match status" value="1"/>
</dbReference>
<evidence type="ECO:0000256" key="2">
    <source>
        <dbReference type="ARBA" id="ARBA00023015"/>
    </source>
</evidence>
<dbReference type="SUPFAM" id="SSF53850">
    <property type="entry name" value="Periplasmic binding protein-like II"/>
    <property type="match status" value="1"/>
</dbReference>
<dbReference type="Gene3D" id="3.40.190.290">
    <property type="match status" value="1"/>
</dbReference>
<dbReference type="InterPro" id="IPR000847">
    <property type="entry name" value="LysR_HTH_N"/>
</dbReference>
<dbReference type="Gene3D" id="1.10.10.10">
    <property type="entry name" value="Winged helix-like DNA-binding domain superfamily/Winged helix DNA-binding domain"/>
    <property type="match status" value="1"/>
</dbReference>
<dbReference type="GO" id="GO:0003700">
    <property type="term" value="F:DNA-binding transcription factor activity"/>
    <property type="evidence" value="ECO:0007669"/>
    <property type="project" value="InterPro"/>
</dbReference>
<dbReference type="Proteomes" id="UP000068382">
    <property type="component" value="Unassembled WGS sequence"/>
</dbReference>
<dbReference type="CDD" id="cd05466">
    <property type="entry name" value="PBP2_LTTR_substrate"/>
    <property type="match status" value="1"/>
</dbReference>
<dbReference type="GO" id="GO:0000976">
    <property type="term" value="F:transcription cis-regulatory region binding"/>
    <property type="evidence" value="ECO:0007669"/>
    <property type="project" value="TreeGrafter"/>
</dbReference>
<gene>
    <name evidence="7" type="primary">benM_1</name>
    <name evidence="7" type="ORF">TRIHO_04520</name>
</gene>
<keyword evidence="3" id="KW-0238">DNA-binding</keyword>
<dbReference type="InterPro" id="IPR036388">
    <property type="entry name" value="WH-like_DNA-bd_sf"/>
</dbReference>
<dbReference type="AlphaFoldDB" id="A0A132C1Z6"/>
<dbReference type="PANTHER" id="PTHR30126:SF40">
    <property type="entry name" value="HTH-TYPE TRANSCRIPTIONAL REGULATOR GLTR"/>
    <property type="match status" value="1"/>
</dbReference>
<dbReference type="Pfam" id="PF03466">
    <property type="entry name" value="LysR_substrate"/>
    <property type="match status" value="1"/>
</dbReference>
<evidence type="ECO:0000256" key="5">
    <source>
        <dbReference type="SAM" id="MobiDB-lite"/>
    </source>
</evidence>
<dbReference type="FunFam" id="1.10.10.10:FF:000001">
    <property type="entry name" value="LysR family transcriptional regulator"/>
    <property type="match status" value="1"/>
</dbReference>
<comment type="similarity">
    <text evidence="1">Belongs to the LysR transcriptional regulatory family.</text>
</comment>
<dbReference type="RefSeq" id="WP_068240046.1">
    <property type="nucleotide sequence ID" value="NZ_LPUY01000012.1"/>
</dbReference>
<evidence type="ECO:0000313" key="7">
    <source>
        <dbReference type="EMBL" id="KUP94526.1"/>
    </source>
</evidence>
<dbReference type="InterPro" id="IPR005119">
    <property type="entry name" value="LysR_subst-bd"/>
</dbReference>
<dbReference type="Pfam" id="PF00126">
    <property type="entry name" value="HTH_1"/>
    <property type="match status" value="1"/>
</dbReference>
<accession>A0A132C1Z6</accession>
<feature type="domain" description="HTH lysR-type" evidence="6">
    <location>
        <begin position="1"/>
        <end position="58"/>
    </location>
</feature>
<evidence type="ECO:0000256" key="4">
    <source>
        <dbReference type="ARBA" id="ARBA00023163"/>
    </source>
</evidence>